<dbReference type="GO" id="GO:0004674">
    <property type="term" value="F:protein serine/threonine kinase activity"/>
    <property type="evidence" value="ECO:0007669"/>
    <property type="project" value="UniProtKB-KW"/>
</dbReference>
<feature type="binding site" evidence="6">
    <location>
        <position position="164"/>
    </location>
    <ligand>
        <name>ATP</name>
        <dbReference type="ChEBI" id="CHEBI:30616"/>
    </ligand>
</feature>
<evidence type="ECO:0000256" key="1">
    <source>
        <dbReference type="ARBA" id="ARBA00022527"/>
    </source>
</evidence>
<reference evidence="9" key="1">
    <citation type="journal article" date="2020" name="bioRxiv">
        <title>Comparative genomics of Chlamydomonas.</title>
        <authorList>
            <person name="Craig R.J."/>
            <person name="Hasan A.R."/>
            <person name="Ness R.W."/>
            <person name="Keightley P.D."/>
        </authorList>
    </citation>
    <scope>NUCLEOTIDE SEQUENCE</scope>
    <source>
        <strain evidence="9">CCAP 11/173</strain>
    </source>
</reference>
<dbReference type="PANTHER" id="PTHR44329">
    <property type="entry name" value="SERINE/THREONINE-PROTEIN KINASE TNNI3K-RELATED"/>
    <property type="match status" value="1"/>
</dbReference>
<dbReference type="Proteomes" id="UP000613740">
    <property type="component" value="Unassembled WGS sequence"/>
</dbReference>
<dbReference type="Gene3D" id="3.30.200.20">
    <property type="entry name" value="Phosphorylase Kinase, domain 1"/>
    <property type="match status" value="1"/>
</dbReference>
<feature type="domain" description="Protein kinase" evidence="8">
    <location>
        <begin position="137"/>
        <end position="496"/>
    </location>
</feature>
<evidence type="ECO:0000313" key="9">
    <source>
        <dbReference type="EMBL" id="KAG2433963.1"/>
    </source>
</evidence>
<keyword evidence="10" id="KW-1185">Reference proteome</keyword>
<dbReference type="EMBL" id="JAEHOD010000060">
    <property type="protein sequence ID" value="KAG2433963.1"/>
    <property type="molecule type" value="Genomic_DNA"/>
</dbReference>
<evidence type="ECO:0000256" key="7">
    <source>
        <dbReference type="SAM" id="MobiDB-lite"/>
    </source>
</evidence>
<dbReference type="GO" id="GO:0005524">
    <property type="term" value="F:ATP binding"/>
    <property type="evidence" value="ECO:0007669"/>
    <property type="project" value="UniProtKB-UniRule"/>
</dbReference>
<dbReference type="PROSITE" id="PS00107">
    <property type="entry name" value="PROTEIN_KINASE_ATP"/>
    <property type="match status" value="1"/>
</dbReference>
<dbReference type="OrthoDB" id="1711006at2759"/>
<keyword evidence="4" id="KW-0418">Kinase</keyword>
<protein>
    <recommendedName>
        <fullName evidence="8">Protein kinase domain-containing protein</fullName>
    </recommendedName>
</protein>
<dbReference type="InterPro" id="IPR017441">
    <property type="entry name" value="Protein_kinase_ATP_BS"/>
</dbReference>
<dbReference type="PROSITE" id="PS50011">
    <property type="entry name" value="PROTEIN_KINASE_DOM"/>
    <property type="match status" value="1"/>
</dbReference>
<feature type="region of interest" description="Disordered" evidence="7">
    <location>
        <begin position="257"/>
        <end position="276"/>
    </location>
</feature>
<evidence type="ECO:0000256" key="3">
    <source>
        <dbReference type="ARBA" id="ARBA00022741"/>
    </source>
</evidence>
<proteinExistence type="predicted"/>
<dbReference type="Gene3D" id="1.10.510.10">
    <property type="entry name" value="Transferase(Phosphotransferase) domain 1"/>
    <property type="match status" value="1"/>
</dbReference>
<dbReference type="InterPro" id="IPR051681">
    <property type="entry name" value="Ser/Thr_Kinases-Pseudokinases"/>
</dbReference>
<evidence type="ECO:0000313" key="10">
    <source>
        <dbReference type="Proteomes" id="UP000613740"/>
    </source>
</evidence>
<sequence>MGAAFSACLARRFGGNDLRAAQAPRDTSTLVFAALPETSERFVRKNSHGGGQGDKLASNGRPAHENRTSTSEAGRNAHTAASLSQAAGPAPSPLPEATAGVRVCLESTAPSLLATARSLISADDVLVESVEELTQSIQIKDLIGTGGFAYVFKGVYQASEVAVKLALAPKNTDRERFCREAVLAQQLRHPHVVATYVARGAVMTSEMITAIYQSHQQHAAEANVVMPGGAFAGTGTGGSIALRHRVPAAFNLLPTLPSTRSDDNMGNPRVAPQQDQQGEAGGWVDALHSVGVLPDQILMVIVQELCDVGSLAAALRRGVLQPQPGHISPMTARRMLVRTAAEVCRGMLHLHNSNVIHGDLKPANVLLCRSRKDRRGFMAKVADFGLSKLLYDDTSHVMSDHIGTVAYSSPEAIQGYHSRACDVWSFGVMLWEMINHERPFARLTPAQIMMGVGFDGLKPEWPRQAWPELCVIGERCLASNPTARPSFAQLEEELVLLEEALREESRRMALDRAAAVSMTSATSTASSGPPGGQEAARAAAFLAAPAAAHGMTEAGAGR</sequence>
<evidence type="ECO:0000256" key="5">
    <source>
        <dbReference type="ARBA" id="ARBA00022840"/>
    </source>
</evidence>
<dbReference type="InterPro" id="IPR011009">
    <property type="entry name" value="Kinase-like_dom_sf"/>
</dbReference>
<keyword evidence="2" id="KW-0808">Transferase</keyword>
<name>A0A835W1N4_9CHLO</name>
<dbReference type="InterPro" id="IPR008271">
    <property type="entry name" value="Ser/Thr_kinase_AS"/>
</dbReference>
<gene>
    <name evidence="9" type="ORF">HYH02_012507</name>
</gene>
<evidence type="ECO:0000256" key="2">
    <source>
        <dbReference type="ARBA" id="ARBA00022679"/>
    </source>
</evidence>
<dbReference type="PROSITE" id="PS00108">
    <property type="entry name" value="PROTEIN_KINASE_ST"/>
    <property type="match status" value="1"/>
</dbReference>
<comment type="caution">
    <text evidence="9">The sequence shown here is derived from an EMBL/GenBank/DDBJ whole genome shotgun (WGS) entry which is preliminary data.</text>
</comment>
<organism evidence="9 10">
    <name type="scientific">Chlamydomonas schloesseri</name>
    <dbReference type="NCBI Taxonomy" id="2026947"/>
    <lineage>
        <taxon>Eukaryota</taxon>
        <taxon>Viridiplantae</taxon>
        <taxon>Chlorophyta</taxon>
        <taxon>core chlorophytes</taxon>
        <taxon>Chlorophyceae</taxon>
        <taxon>CS clade</taxon>
        <taxon>Chlamydomonadales</taxon>
        <taxon>Chlamydomonadaceae</taxon>
        <taxon>Chlamydomonas</taxon>
    </lineage>
</organism>
<keyword evidence="5 6" id="KW-0067">ATP-binding</keyword>
<dbReference type="PANTHER" id="PTHR44329:SF214">
    <property type="entry name" value="PROTEIN KINASE DOMAIN-CONTAINING PROTEIN"/>
    <property type="match status" value="1"/>
</dbReference>
<evidence type="ECO:0000259" key="8">
    <source>
        <dbReference type="PROSITE" id="PS50011"/>
    </source>
</evidence>
<dbReference type="Pfam" id="PF07714">
    <property type="entry name" value="PK_Tyr_Ser-Thr"/>
    <property type="match status" value="2"/>
</dbReference>
<dbReference type="SUPFAM" id="SSF56112">
    <property type="entry name" value="Protein kinase-like (PK-like)"/>
    <property type="match status" value="1"/>
</dbReference>
<feature type="region of interest" description="Disordered" evidence="7">
    <location>
        <begin position="42"/>
        <end position="95"/>
    </location>
</feature>
<dbReference type="InterPro" id="IPR000719">
    <property type="entry name" value="Prot_kinase_dom"/>
</dbReference>
<dbReference type="AlphaFoldDB" id="A0A835W1N4"/>
<keyword evidence="3 6" id="KW-0547">Nucleotide-binding</keyword>
<dbReference type="InterPro" id="IPR001245">
    <property type="entry name" value="Ser-Thr/Tyr_kinase_cat_dom"/>
</dbReference>
<accession>A0A835W1N4</accession>
<keyword evidence="1" id="KW-0723">Serine/threonine-protein kinase</keyword>
<dbReference type="SMART" id="SM00220">
    <property type="entry name" value="S_TKc"/>
    <property type="match status" value="1"/>
</dbReference>
<evidence type="ECO:0000256" key="4">
    <source>
        <dbReference type="ARBA" id="ARBA00022777"/>
    </source>
</evidence>
<evidence type="ECO:0000256" key="6">
    <source>
        <dbReference type="PROSITE-ProRule" id="PRU10141"/>
    </source>
</evidence>
<feature type="compositionally biased region" description="Polar residues" evidence="7">
    <location>
        <begin position="68"/>
        <end position="85"/>
    </location>
</feature>